<evidence type="ECO:0000256" key="1">
    <source>
        <dbReference type="SAM" id="MobiDB-lite"/>
    </source>
</evidence>
<sequence length="40" mass="4035">MGTISGKDCRRSDAEVGGEGARVKPGTGGDTCIPLRLTTA</sequence>
<reference evidence="2" key="1">
    <citation type="submission" date="2022-07" db="EMBL/GenBank/DDBJ databases">
        <title>Parvularcula maris sp. nov., an algicidal bacterium isolated from seawater.</title>
        <authorList>
            <person name="Li F."/>
        </authorList>
    </citation>
    <scope>NUCLEOTIDE SEQUENCE</scope>
    <source>
        <strain evidence="2">BGMRC 0090</strain>
    </source>
</reference>
<accession>A0A9X2L675</accession>
<dbReference type="AlphaFoldDB" id="A0A9X2L675"/>
<dbReference type="EMBL" id="JANIBC010000001">
    <property type="protein sequence ID" value="MCQ8183818.1"/>
    <property type="molecule type" value="Genomic_DNA"/>
</dbReference>
<feature type="region of interest" description="Disordered" evidence="1">
    <location>
        <begin position="1"/>
        <end position="30"/>
    </location>
</feature>
<name>A0A9X2L675_9PROT</name>
<protein>
    <submittedName>
        <fullName evidence="2">Uncharacterized protein</fullName>
    </submittedName>
</protein>
<dbReference type="Proteomes" id="UP001142610">
    <property type="component" value="Unassembled WGS sequence"/>
</dbReference>
<evidence type="ECO:0000313" key="3">
    <source>
        <dbReference type="Proteomes" id="UP001142610"/>
    </source>
</evidence>
<proteinExistence type="predicted"/>
<evidence type="ECO:0000313" key="2">
    <source>
        <dbReference type="EMBL" id="MCQ8183818.1"/>
    </source>
</evidence>
<dbReference type="RefSeq" id="WP_256617621.1">
    <property type="nucleotide sequence ID" value="NZ_JANIBC010000001.1"/>
</dbReference>
<organism evidence="2 3">
    <name type="scientific">Parvularcula maris</name>
    <dbReference type="NCBI Taxonomy" id="2965077"/>
    <lineage>
        <taxon>Bacteria</taxon>
        <taxon>Pseudomonadati</taxon>
        <taxon>Pseudomonadota</taxon>
        <taxon>Alphaproteobacteria</taxon>
        <taxon>Parvularculales</taxon>
        <taxon>Parvularculaceae</taxon>
        <taxon>Parvularcula</taxon>
    </lineage>
</organism>
<comment type="caution">
    <text evidence="2">The sequence shown here is derived from an EMBL/GenBank/DDBJ whole genome shotgun (WGS) entry which is preliminary data.</text>
</comment>
<keyword evidence="3" id="KW-1185">Reference proteome</keyword>
<gene>
    <name evidence="2" type="ORF">NOG11_00295</name>
</gene>